<comment type="caution">
    <text evidence="10">The sequence shown here is derived from an EMBL/GenBank/DDBJ whole genome shotgun (WGS) entry which is preliminary data.</text>
</comment>
<feature type="transmembrane region" description="Helical" evidence="7">
    <location>
        <begin position="375"/>
        <end position="396"/>
    </location>
</feature>
<evidence type="ECO:0000256" key="6">
    <source>
        <dbReference type="ARBA" id="ARBA00038076"/>
    </source>
</evidence>
<feature type="transmembrane region" description="Helical" evidence="7">
    <location>
        <begin position="287"/>
        <end position="315"/>
    </location>
</feature>
<evidence type="ECO:0000259" key="8">
    <source>
        <dbReference type="Pfam" id="PF02687"/>
    </source>
</evidence>
<evidence type="ECO:0000313" key="11">
    <source>
        <dbReference type="Proteomes" id="UP001594351"/>
    </source>
</evidence>
<evidence type="ECO:0000256" key="1">
    <source>
        <dbReference type="ARBA" id="ARBA00004651"/>
    </source>
</evidence>
<feature type="domain" description="ABC3 transporter permease C-terminal" evidence="8">
    <location>
        <begin position="294"/>
        <end position="407"/>
    </location>
</feature>
<protein>
    <submittedName>
        <fullName evidence="10">ABC transporter permease</fullName>
    </submittedName>
</protein>
<reference evidence="10 11" key="1">
    <citation type="submission" date="2024-09" db="EMBL/GenBank/DDBJ databases">
        <title>Laminarin stimulates single cell rates of sulfate reduction while oxygen inhibits transcriptomic activity in coastal marine sediment.</title>
        <authorList>
            <person name="Lindsay M."/>
            <person name="Orcutt B."/>
            <person name="Emerson D."/>
            <person name="Stepanauskas R."/>
            <person name="D'Angelo T."/>
        </authorList>
    </citation>
    <scope>NUCLEOTIDE SEQUENCE [LARGE SCALE GENOMIC DNA]</scope>
    <source>
        <strain evidence="10">SAG AM-311-K15</strain>
    </source>
</reference>
<feature type="domain" description="MacB-like periplasmic core" evidence="9">
    <location>
        <begin position="19"/>
        <end position="245"/>
    </location>
</feature>
<dbReference type="Proteomes" id="UP001594351">
    <property type="component" value="Unassembled WGS sequence"/>
</dbReference>
<dbReference type="InterPro" id="IPR025857">
    <property type="entry name" value="MacB_PCD"/>
</dbReference>
<dbReference type="InterPro" id="IPR050250">
    <property type="entry name" value="Macrolide_Exporter_MacB"/>
</dbReference>
<evidence type="ECO:0000256" key="5">
    <source>
        <dbReference type="ARBA" id="ARBA00023136"/>
    </source>
</evidence>
<keyword evidence="4 7" id="KW-1133">Transmembrane helix</keyword>
<dbReference type="PANTHER" id="PTHR30572">
    <property type="entry name" value="MEMBRANE COMPONENT OF TRANSPORTER-RELATED"/>
    <property type="match status" value="1"/>
</dbReference>
<evidence type="ECO:0000256" key="3">
    <source>
        <dbReference type="ARBA" id="ARBA00022692"/>
    </source>
</evidence>
<organism evidence="10 11">
    <name type="scientific">candidate division CSSED10-310 bacterium</name>
    <dbReference type="NCBI Taxonomy" id="2855610"/>
    <lineage>
        <taxon>Bacteria</taxon>
        <taxon>Bacteria division CSSED10-310</taxon>
    </lineage>
</organism>
<comment type="subcellular location">
    <subcellularLocation>
        <location evidence="1">Cell membrane</location>
        <topology evidence="1">Multi-pass membrane protein</topology>
    </subcellularLocation>
</comment>
<evidence type="ECO:0000259" key="9">
    <source>
        <dbReference type="Pfam" id="PF12704"/>
    </source>
</evidence>
<dbReference type="EMBL" id="JBHPBY010000203">
    <property type="protein sequence ID" value="MFC1851575.1"/>
    <property type="molecule type" value="Genomic_DNA"/>
</dbReference>
<evidence type="ECO:0000256" key="2">
    <source>
        <dbReference type="ARBA" id="ARBA00022475"/>
    </source>
</evidence>
<sequence length="414" mass="45226">MSIGPIFRAMKKNKAAVGLLILEIALTLTIIISSLNLIKSARARILKPSGVELENILALTIKSPGEKYAEETYLNQVTEKDLRFIRSQPGVVSASPIHYWPLKGGGSLTHLKLMDAPDDQRMRSVIFYCGTQIIQTLGLDLIEGRAFLESDLPPLIPDETEETATDRPTRSTNIIVTLKVAEALFPKGDALGKTLLAGNNTCTIIGIVRKMYSRYGSEDSLGEKITFYPFRPASPSFTGILVKTEGEMFDAHFTTLEEKLQISYPNRIISTESLAELKAKGLFGDRIFIKMLSIVMVLLLFVTILGIYGMTSFSVAKRKNQIGVRRALGARKRDIISYFLSETGLIVLMGSSCGVILALIMNGVFMAALDSMPPLTVSIIVLSVAALFLLSLLSTLPPSLKATRIPPIVASKSI</sequence>
<evidence type="ECO:0000256" key="4">
    <source>
        <dbReference type="ARBA" id="ARBA00022989"/>
    </source>
</evidence>
<evidence type="ECO:0000313" key="10">
    <source>
        <dbReference type="EMBL" id="MFC1851575.1"/>
    </source>
</evidence>
<dbReference type="Pfam" id="PF12704">
    <property type="entry name" value="MacB_PCD"/>
    <property type="match status" value="1"/>
</dbReference>
<keyword evidence="11" id="KW-1185">Reference proteome</keyword>
<feature type="transmembrane region" description="Helical" evidence="7">
    <location>
        <begin position="16"/>
        <end position="38"/>
    </location>
</feature>
<dbReference type="Pfam" id="PF02687">
    <property type="entry name" value="FtsX"/>
    <property type="match status" value="1"/>
</dbReference>
<dbReference type="PANTHER" id="PTHR30572:SF4">
    <property type="entry name" value="ABC TRANSPORTER PERMEASE YTRF"/>
    <property type="match status" value="1"/>
</dbReference>
<keyword evidence="3 7" id="KW-0812">Transmembrane</keyword>
<gene>
    <name evidence="10" type="ORF">ACFL27_15400</name>
</gene>
<comment type="similarity">
    <text evidence="6">Belongs to the ABC-4 integral membrane protein family.</text>
</comment>
<evidence type="ECO:0000256" key="7">
    <source>
        <dbReference type="SAM" id="Phobius"/>
    </source>
</evidence>
<keyword evidence="5 7" id="KW-0472">Membrane</keyword>
<accession>A0ABV6YZF5</accession>
<feature type="transmembrane region" description="Helical" evidence="7">
    <location>
        <begin position="336"/>
        <end position="369"/>
    </location>
</feature>
<dbReference type="InterPro" id="IPR003838">
    <property type="entry name" value="ABC3_permease_C"/>
</dbReference>
<keyword evidence="2" id="KW-1003">Cell membrane</keyword>
<proteinExistence type="inferred from homology"/>
<name>A0ABV6YZF5_UNCC1</name>